<keyword evidence="5" id="KW-1185">Reference proteome</keyword>
<dbReference type="GO" id="GO:0047372">
    <property type="term" value="F:monoacylglycerol lipase activity"/>
    <property type="evidence" value="ECO:0007669"/>
    <property type="project" value="TreeGrafter"/>
</dbReference>
<keyword evidence="2" id="KW-1133">Transmembrane helix</keyword>
<dbReference type="GeneID" id="14903539"/>
<protein>
    <recommendedName>
        <fullName evidence="3">AB hydrolase-1 domain-containing protein</fullName>
    </recommendedName>
</protein>
<dbReference type="STRING" id="857967.G0R4Y2"/>
<dbReference type="Proteomes" id="UP000008983">
    <property type="component" value="Unassembled WGS sequence"/>
</dbReference>
<evidence type="ECO:0000259" key="3">
    <source>
        <dbReference type="Pfam" id="PF00561"/>
    </source>
</evidence>
<feature type="transmembrane region" description="Helical" evidence="2">
    <location>
        <begin position="367"/>
        <end position="393"/>
    </location>
</feature>
<evidence type="ECO:0000256" key="2">
    <source>
        <dbReference type="SAM" id="Phobius"/>
    </source>
</evidence>
<gene>
    <name evidence="4" type="ORF">IMG5_195470</name>
</gene>
<accession>G0R4Y2</accession>
<feature type="transmembrane region" description="Helical" evidence="2">
    <location>
        <begin position="435"/>
        <end position="456"/>
    </location>
</feature>
<dbReference type="AlphaFoldDB" id="G0R4Y2"/>
<dbReference type="OMA" id="MMTTSWG"/>
<proteinExistence type="inferred from homology"/>
<dbReference type="RefSeq" id="XP_004024376.1">
    <property type="nucleotide sequence ID" value="XM_004024327.1"/>
</dbReference>
<sequence>MLNNFKQNIKTTTQKLKVLSDLPQIQLKYQKTLQNTQISQKLTLLTDNKYRPSPFLSHSFLQSLFNVRYSRNLIINYKREYIKLSDGGQISLDWANPINNQNHQEYEPSPDTKILFIIHGLTGGSNMNYIKSIVQEGQKQAFRCVAFNSRGVNTELSTPYPFNGICLKDLDYSMNLVHQRYPKADIFAVGASYGANMLIRWAGNVKGSNFLKGIVGLSTPFCIKQCIQSMGYIYEGFFVQLMKNNCINPHKEILEKLKNSHGICLNKLQKTRTIKEFHSEFTVKLYGFNSVDEYFNLSDITNTHTQNIQVPTLLMHSKDDPIVTYKCVPQEQLLENKNIIQVETSHGAHVCWYYGKQPKRVYNYIYIYLYIFFHLFQKSGILNLQFNILMLLYSNNNNNNKNYFNKIKIISNNDYFYLYNKNQIEQRFIIFIIRIYIKCKQLIFIFVYILIIIQFLCNHKTQFFNIQIQ</sequence>
<dbReference type="PANTHER" id="PTHR10794">
    <property type="entry name" value="ABHYDROLASE DOMAIN-CONTAINING PROTEIN"/>
    <property type="match status" value="1"/>
</dbReference>
<dbReference type="Pfam" id="PF00561">
    <property type="entry name" value="Abhydrolase_1"/>
    <property type="match status" value="1"/>
</dbReference>
<dbReference type="eggNOG" id="KOG1838">
    <property type="taxonomic scope" value="Eukaryota"/>
</dbReference>
<keyword evidence="2" id="KW-0472">Membrane</keyword>
<dbReference type="PANTHER" id="PTHR10794:SF63">
    <property type="entry name" value="ALPHA_BETA HYDROLASE 1, ISOFORM A"/>
    <property type="match status" value="1"/>
</dbReference>
<dbReference type="InterPro" id="IPR000073">
    <property type="entry name" value="AB_hydrolase_1"/>
</dbReference>
<dbReference type="OrthoDB" id="5954035at2759"/>
<keyword evidence="2" id="KW-0812">Transmembrane</keyword>
<comment type="similarity">
    <text evidence="1">Belongs to the AB hydrolase superfamily. AB hydrolase 4 family.</text>
</comment>
<reference evidence="4 5" key="1">
    <citation type="submission" date="2011-07" db="EMBL/GenBank/DDBJ databases">
        <authorList>
            <person name="Coyne R."/>
            <person name="Brami D."/>
            <person name="Johnson J."/>
            <person name="Hostetler J."/>
            <person name="Hannick L."/>
            <person name="Clark T."/>
            <person name="Cassidy-Hanley D."/>
            <person name="Inman J."/>
        </authorList>
    </citation>
    <scope>NUCLEOTIDE SEQUENCE [LARGE SCALE GENOMIC DNA]</scope>
    <source>
        <strain evidence="4 5">G5</strain>
    </source>
</reference>
<evidence type="ECO:0000313" key="5">
    <source>
        <dbReference type="Proteomes" id="UP000008983"/>
    </source>
</evidence>
<organism evidence="4 5">
    <name type="scientific">Ichthyophthirius multifiliis</name>
    <name type="common">White spot disease agent</name>
    <name type="synonym">Ich</name>
    <dbReference type="NCBI Taxonomy" id="5932"/>
    <lineage>
        <taxon>Eukaryota</taxon>
        <taxon>Sar</taxon>
        <taxon>Alveolata</taxon>
        <taxon>Ciliophora</taxon>
        <taxon>Intramacronucleata</taxon>
        <taxon>Oligohymenophorea</taxon>
        <taxon>Hymenostomatida</taxon>
        <taxon>Ophryoglenina</taxon>
        <taxon>Ichthyophthirius</taxon>
    </lineage>
</organism>
<dbReference type="InterPro" id="IPR050960">
    <property type="entry name" value="AB_hydrolase_4_sf"/>
</dbReference>
<dbReference type="GO" id="GO:0034338">
    <property type="term" value="F:short-chain carboxylesterase activity"/>
    <property type="evidence" value="ECO:0007669"/>
    <property type="project" value="TreeGrafter"/>
</dbReference>
<evidence type="ECO:0000313" key="4">
    <source>
        <dbReference type="EMBL" id="EGR27466.1"/>
    </source>
</evidence>
<evidence type="ECO:0000256" key="1">
    <source>
        <dbReference type="ARBA" id="ARBA00010884"/>
    </source>
</evidence>
<feature type="domain" description="AB hydrolase-1" evidence="3">
    <location>
        <begin position="114"/>
        <end position="326"/>
    </location>
</feature>
<dbReference type="EMBL" id="GL984358">
    <property type="protein sequence ID" value="EGR27466.1"/>
    <property type="molecule type" value="Genomic_DNA"/>
</dbReference>
<dbReference type="InterPro" id="IPR029058">
    <property type="entry name" value="AB_hydrolase_fold"/>
</dbReference>
<dbReference type="InParanoid" id="G0R4Y2"/>
<dbReference type="Gene3D" id="3.40.50.1820">
    <property type="entry name" value="alpha/beta hydrolase"/>
    <property type="match status" value="1"/>
</dbReference>
<name>G0R4Y2_ICHMU</name>
<dbReference type="SUPFAM" id="SSF53474">
    <property type="entry name" value="alpha/beta-Hydrolases"/>
    <property type="match status" value="1"/>
</dbReference>